<evidence type="ECO:0000313" key="2">
    <source>
        <dbReference type="EMBL" id="SHL03671.1"/>
    </source>
</evidence>
<dbReference type="Proteomes" id="UP000184031">
    <property type="component" value="Unassembled WGS sequence"/>
</dbReference>
<dbReference type="EMBL" id="FOKU01000004">
    <property type="protein sequence ID" value="SFB95911.1"/>
    <property type="molecule type" value="Genomic_DNA"/>
</dbReference>
<accession>A0A1M6XCJ5</accession>
<keyword evidence="4" id="KW-1185">Reference proteome</keyword>
<dbReference type="Gene3D" id="3.10.510.10">
    <property type="entry name" value="NE1680-like"/>
    <property type="match status" value="1"/>
</dbReference>
<dbReference type="SUPFAM" id="SSF160766">
    <property type="entry name" value="NE1680-like"/>
    <property type="match status" value="1"/>
</dbReference>
<dbReference type="STRING" id="1055723.SAMN05216293_2526"/>
<gene>
    <name evidence="1" type="ORF">SAMN04487891_10477</name>
    <name evidence="2" type="ORF">SAMN05216293_2526</name>
</gene>
<dbReference type="EMBL" id="FRAT01000006">
    <property type="protein sequence ID" value="SHL03671.1"/>
    <property type="molecule type" value="Genomic_DNA"/>
</dbReference>
<proteinExistence type="predicted"/>
<protein>
    <recommendedName>
        <fullName evidence="5">DUF2024 domain-containing protein</fullName>
    </recommendedName>
</protein>
<reference evidence="2 3" key="1">
    <citation type="submission" date="2016-11" db="EMBL/GenBank/DDBJ databases">
        <authorList>
            <person name="Varghese N."/>
            <person name="Submissions S."/>
        </authorList>
    </citation>
    <scope>NUCLEOTIDE SEQUENCE [LARGE SCALE GENOMIC DNA]</scope>
    <source>
        <strain evidence="2 3">CGMCC 1.12174</strain>
        <strain evidence="1 4">DSM 26351</strain>
    </source>
</reference>
<comment type="caution">
    <text evidence="2">The sequence shown here is derived from an EMBL/GenBank/DDBJ whole genome shotgun (WGS) entry which is preliminary data.</text>
</comment>
<dbReference type="InterPro" id="IPR023122">
    <property type="entry name" value="NE1680-like_sf"/>
</dbReference>
<dbReference type="Proteomes" id="UP000198940">
    <property type="component" value="Unassembled WGS sequence"/>
</dbReference>
<sequence length="87" mass="10124">MQLAVWDTYIERTDGKTMHFDILVPSTLTDEQTIIGFGRDYVRTKPFATHPLSTHHCRFCHFERATEEIIDSIETKGYAILEMENCT</sequence>
<dbReference type="InterPro" id="IPR018592">
    <property type="entry name" value="DUF2024"/>
</dbReference>
<evidence type="ECO:0000313" key="3">
    <source>
        <dbReference type="Proteomes" id="UP000184031"/>
    </source>
</evidence>
<evidence type="ECO:0008006" key="5">
    <source>
        <dbReference type="Google" id="ProtNLM"/>
    </source>
</evidence>
<evidence type="ECO:0000313" key="4">
    <source>
        <dbReference type="Proteomes" id="UP000198940"/>
    </source>
</evidence>
<name>A0A1M6XCJ5_9FLAO</name>
<dbReference type="Pfam" id="PF09630">
    <property type="entry name" value="DUF2024"/>
    <property type="match status" value="1"/>
</dbReference>
<dbReference type="RefSeq" id="WP_072880320.1">
    <property type="nucleotide sequence ID" value="NZ_FOKU01000004.1"/>
</dbReference>
<dbReference type="AlphaFoldDB" id="A0A1M6XCJ5"/>
<evidence type="ECO:0000313" key="1">
    <source>
        <dbReference type="EMBL" id="SFB95911.1"/>
    </source>
</evidence>
<dbReference type="OrthoDB" id="9795699at2"/>
<organism evidence="2 3">
    <name type="scientific">Flagellimonas taeanensis</name>
    <dbReference type="NCBI Taxonomy" id="1005926"/>
    <lineage>
        <taxon>Bacteria</taxon>
        <taxon>Pseudomonadati</taxon>
        <taxon>Bacteroidota</taxon>
        <taxon>Flavobacteriia</taxon>
        <taxon>Flavobacteriales</taxon>
        <taxon>Flavobacteriaceae</taxon>
        <taxon>Flagellimonas</taxon>
    </lineage>
</organism>